<sequence length="160" mass="17654">MGGGDVTMQHPGIPGYQGRTRGTSSEHCYSPLMVNCMSVNSMLVFLSDHHNTNHSALVQIFAGLRYQQHPLYLQFKFATPKTLQLSCLMTALPSVSLSCLSLFPLSAVSLYRRSLLSLSIASLCCLSLPFLFALVSSQPVQYNLQPLFALVALEFFCCLR</sequence>
<reference evidence="1" key="1">
    <citation type="journal article" date="2021" name="Environ. Microbiol.">
        <title>Gene family expansions and transcriptome signatures uncover fungal adaptations to wood decay.</title>
        <authorList>
            <person name="Hage H."/>
            <person name="Miyauchi S."/>
            <person name="Viragh M."/>
            <person name="Drula E."/>
            <person name="Min B."/>
            <person name="Chaduli D."/>
            <person name="Navarro D."/>
            <person name="Favel A."/>
            <person name="Norest M."/>
            <person name="Lesage-Meessen L."/>
            <person name="Balint B."/>
            <person name="Merenyi Z."/>
            <person name="de Eugenio L."/>
            <person name="Morin E."/>
            <person name="Martinez A.T."/>
            <person name="Baldrian P."/>
            <person name="Stursova M."/>
            <person name="Martinez M.J."/>
            <person name="Novotny C."/>
            <person name="Magnuson J.K."/>
            <person name="Spatafora J.W."/>
            <person name="Maurice S."/>
            <person name="Pangilinan J."/>
            <person name="Andreopoulos W."/>
            <person name="LaButti K."/>
            <person name="Hundley H."/>
            <person name="Na H."/>
            <person name="Kuo A."/>
            <person name="Barry K."/>
            <person name="Lipzen A."/>
            <person name="Henrissat B."/>
            <person name="Riley R."/>
            <person name="Ahrendt S."/>
            <person name="Nagy L.G."/>
            <person name="Grigoriev I.V."/>
            <person name="Martin F."/>
            <person name="Rosso M.N."/>
        </authorList>
    </citation>
    <scope>NUCLEOTIDE SEQUENCE</scope>
    <source>
        <strain evidence="1">CBS 384.51</strain>
    </source>
</reference>
<organism evidence="1 2">
    <name type="scientific">Irpex rosettiformis</name>
    <dbReference type="NCBI Taxonomy" id="378272"/>
    <lineage>
        <taxon>Eukaryota</taxon>
        <taxon>Fungi</taxon>
        <taxon>Dikarya</taxon>
        <taxon>Basidiomycota</taxon>
        <taxon>Agaricomycotina</taxon>
        <taxon>Agaricomycetes</taxon>
        <taxon>Polyporales</taxon>
        <taxon>Irpicaceae</taxon>
        <taxon>Irpex</taxon>
    </lineage>
</organism>
<keyword evidence="2" id="KW-1185">Reference proteome</keyword>
<dbReference type="EMBL" id="MU274954">
    <property type="protein sequence ID" value="KAI0083741.1"/>
    <property type="molecule type" value="Genomic_DNA"/>
</dbReference>
<accession>A0ACB8TP65</accession>
<name>A0ACB8TP65_9APHY</name>
<comment type="caution">
    <text evidence="1">The sequence shown here is derived from an EMBL/GenBank/DDBJ whole genome shotgun (WGS) entry which is preliminary data.</text>
</comment>
<proteinExistence type="predicted"/>
<protein>
    <submittedName>
        <fullName evidence="1">Uncharacterized protein</fullName>
    </submittedName>
</protein>
<evidence type="ECO:0000313" key="1">
    <source>
        <dbReference type="EMBL" id="KAI0083741.1"/>
    </source>
</evidence>
<evidence type="ECO:0000313" key="2">
    <source>
        <dbReference type="Proteomes" id="UP001055072"/>
    </source>
</evidence>
<dbReference type="Proteomes" id="UP001055072">
    <property type="component" value="Unassembled WGS sequence"/>
</dbReference>
<gene>
    <name evidence="1" type="ORF">BDY19DRAFT_975803</name>
</gene>